<keyword evidence="2" id="KW-0677">Repeat</keyword>
<dbReference type="PRINTS" id="PR00258">
    <property type="entry name" value="SPERACTRCPTR"/>
</dbReference>
<feature type="disulfide bond" evidence="5">
    <location>
        <begin position="168"/>
        <end position="178"/>
    </location>
</feature>
<gene>
    <name evidence="7" type="ORF">BSL78_12340</name>
</gene>
<proteinExistence type="predicted"/>
<dbReference type="GO" id="GO:0045217">
    <property type="term" value="P:cell-cell junction maintenance"/>
    <property type="evidence" value="ECO:0007669"/>
    <property type="project" value="TreeGrafter"/>
</dbReference>
<organism evidence="7 8">
    <name type="scientific">Stichopus japonicus</name>
    <name type="common">Sea cucumber</name>
    <dbReference type="NCBI Taxonomy" id="307972"/>
    <lineage>
        <taxon>Eukaryota</taxon>
        <taxon>Metazoa</taxon>
        <taxon>Echinodermata</taxon>
        <taxon>Eleutherozoa</taxon>
        <taxon>Echinozoa</taxon>
        <taxon>Holothuroidea</taxon>
        <taxon>Aspidochirotacea</taxon>
        <taxon>Aspidochirotida</taxon>
        <taxon>Stichopodidae</taxon>
        <taxon>Apostichopus</taxon>
    </lineage>
</organism>
<evidence type="ECO:0000256" key="2">
    <source>
        <dbReference type="ARBA" id="ARBA00022737"/>
    </source>
</evidence>
<dbReference type="Pfam" id="PF00530">
    <property type="entry name" value="SRCR"/>
    <property type="match status" value="1"/>
</dbReference>
<dbReference type="SMART" id="SM00202">
    <property type="entry name" value="SR"/>
    <property type="match status" value="1"/>
</dbReference>
<dbReference type="InterPro" id="IPR053243">
    <property type="entry name" value="SJ_maturation_regulator"/>
</dbReference>
<keyword evidence="4" id="KW-0325">Glycoprotein</keyword>
<dbReference type="EMBL" id="MRZV01000405">
    <property type="protein sequence ID" value="PIK50754.1"/>
    <property type="molecule type" value="Genomic_DNA"/>
</dbReference>
<sequence length="205" mass="22817">MHILYDITVPLELSCKENWSHHIENITKKANKSLGFVRRNLGNCPAKLKEQGYMSLVRPHLEYSSSAWDTHLSKHLKQIEMVQRRGARFVKNEFKREPVRLVGGMWDHEGRVEIYLNGAWGTICDDYWDKEDADVACRQLGYGTAITAVSSAGYGEGTGQIWLDDVQCGGSEHNVLSCANRGVGVHNCGHGEDAGVKCISPGKTT</sequence>
<dbReference type="GO" id="GO:0016020">
    <property type="term" value="C:membrane"/>
    <property type="evidence" value="ECO:0007669"/>
    <property type="project" value="InterPro"/>
</dbReference>
<evidence type="ECO:0000259" key="6">
    <source>
        <dbReference type="PROSITE" id="PS50287"/>
    </source>
</evidence>
<dbReference type="Proteomes" id="UP000230750">
    <property type="component" value="Unassembled WGS sequence"/>
</dbReference>
<accession>A0A2G8KRX6</accession>
<keyword evidence="3 5" id="KW-1015">Disulfide bond</keyword>
<evidence type="ECO:0000256" key="4">
    <source>
        <dbReference type="ARBA" id="ARBA00023180"/>
    </source>
</evidence>
<dbReference type="PANTHER" id="PTHR47653:SF1">
    <property type="entry name" value="DELETED IN MALIGNANT BRAIN TUMORS 1 PROTEIN"/>
    <property type="match status" value="1"/>
</dbReference>
<evidence type="ECO:0000313" key="7">
    <source>
        <dbReference type="EMBL" id="PIK50754.1"/>
    </source>
</evidence>
<protein>
    <submittedName>
        <fullName evidence="7">Putative deleted in malignant brain tumors 1 protein</fullName>
    </submittedName>
</protein>
<name>A0A2G8KRX6_STIJA</name>
<comment type="caution">
    <text evidence="7">The sequence shown here is derived from an EMBL/GenBank/DDBJ whole genome shotgun (WGS) entry which is preliminary data.</text>
</comment>
<dbReference type="InterPro" id="IPR036772">
    <property type="entry name" value="SRCR-like_dom_sf"/>
</dbReference>
<dbReference type="PROSITE" id="PS50287">
    <property type="entry name" value="SRCR_2"/>
    <property type="match status" value="1"/>
</dbReference>
<dbReference type="PROSITE" id="PS00420">
    <property type="entry name" value="SRCR_1"/>
    <property type="match status" value="1"/>
</dbReference>
<keyword evidence="8" id="KW-1185">Reference proteome</keyword>
<dbReference type="FunFam" id="3.10.250.10:FF:000006">
    <property type="entry name" value="neurotrypsin isoform X2"/>
    <property type="match status" value="1"/>
</dbReference>
<dbReference type="OrthoDB" id="536948at2759"/>
<dbReference type="SUPFAM" id="SSF56487">
    <property type="entry name" value="SRCR-like"/>
    <property type="match status" value="1"/>
</dbReference>
<evidence type="ECO:0000256" key="3">
    <source>
        <dbReference type="ARBA" id="ARBA00023157"/>
    </source>
</evidence>
<keyword evidence="1" id="KW-0732">Signal</keyword>
<feature type="domain" description="SRCR" evidence="6">
    <location>
        <begin position="99"/>
        <end position="199"/>
    </location>
</feature>
<dbReference type="InterPro" id="IPR001190">
    <property type="entry name" value="SRCR"/>
</dbReference>
<feature type="disulfide bond" evidence="5">
    <location>
        <begin position="124"/>
        <end position="188"/>
    </location>
</feature>
<dbReference type="AlphaFoldDB" id="A0A2G8KRX6"/>
<evidence type="ECO:0000256" key="5">
    <source>
        <dbReference type="PROSITE-ProRule" id="PRU00196"/>
    </source>
</evidence>
<reference evidence="7 8" key="1">
    <citation type="journal article" date="2017" name="PLoS Biol.">
        <title>The sea cucumber genome provides insights into morphological evolution and visceral regeneration.</title>
        <authorList>
            <person name="Zhang X."/>
            <person name="Sun L."/>
            <person name="Yuan J."/>
            <person name="Sun Y."/>
            <person name="Gao Y."/>
            <person name="Zhang L."/>
            <person name="Li S."/>
            <person name="Dai H."/>
            <person name="Hamel J.F."/>
            <person name="Liu C."/>
            <person name="Yu Y."/>
            <person name="Liu S."/>
            <person name="Lin W."/>
            <person name="Guo K."/>
            <person name="Jin S."/>
            <person name="Xu P."/>
            <person name="Storey K.B."/>
            <person name="Huan P."/>
            <person name="Zhang T."/>
            <person name="Zhou Y."/>
            <person name="Zhang J."/>
            <person name="Lin C."/>
            <person name="Li X."/>
            <person name="Xing L."/>
            <person name="Huo D."/>
            <person name="Sun M."/>
            <person name="Wang L."/>
            <person name="Mercier A."/>
            <person name="Li F."/>
            <person name="Yang H."/>
            <person name="Xiang J."/>
        </authorList>
    </citation>
    <scope>NUCLEOTIDE SEQUENCE [LARGE SCALE GENOMIC DNA]</scope>
    <source>
        <strain evidence="7">Shaxun</strain>
        <tissue evidence="7">Muscle</tissue>
    </source>
</reference>
<dbReference type="Gene3D" id="3.10.250.10">
    <property type="entry name" value="SRCR-like domain"/>
    <property type="match status" value="1"/>
</dbReference>
<evidence type="ECO:0000313" key="8">
    <source>
        <dbReference type="Proteomes" id="UP000230750"/>
    </source>
</evidence>
<dbReference type="PANTHER" id="PTHR47653">
    <property type="entry name" value="PROTEIN BARK BEETLE"/>
    <property type="match status" value="1"/>
</dbReference>
<feature type="disulfide bond" evidence="5">
    <location>
        <begin position="137"/>
        <end position="198"/>
    </location>
</feature>
<evidence type="ECO:0000256" key="1">
    <source>
        <dbReference type="ARBA" id="ARBA00022729"/>
    </source>
</evidence>